<dbReference type="PROSITE" id="PS51257">
    <property type="entry name" value="PROKAR_LIPOPROTEIN"/>
    <property type="match status" value="1"/>
</dbReference>
<dbReference type="RefSeq" id="WP_110822251.1">
    <property type="nucleotide sequence ID" value="NZ_PRLG01000029.1"/>
</dbReference>
<evidence type="ECO:0008006" key="4">
    <source>
        <dbReference type="Google" id="ProtNLM"/>
    </source>
</evidence>
<reference evidence="2 3" key="1">
    <citation type="submission" date="2018-01" db="EMBL/GenBank/DDBJ databases">
        <title>Genome sequence of the PGP bacterium Paenibacillus illinoisensis E3.</title>
        <authorList>
            <person name="Rolli E."/>
            <person name="Marasco R."/>
            <person name="Bessem C."/>
            <person name="Michoud G."/>
            <person name="Gaiarsa S."/>
            <person name="Borin S."/>
            <person name="Daffonchio D."/>
        </authorList>
    </citation>
    <scope>NUCLEOTIDE SEQUENCE [LARGE SCALE GENOMIC DNA]</scope>
    <source>
        <strain evidence="2 3">E3</strain>
    </source>
</reference>
<sequence length="107" mass="12371">MKKMLLSILLLLFLCGCSSNHFDQKTWFNEPEKRNSMVHSLLKQFELIGMTEMEIIDLLGEPAQKVDEPSRQYVYYLGRAGLGVDDRLLRLHFNKEGGIESHEVTND</sequence>
<protein>
    <recommendedName>
        <fullName evidence="4">Lipoprotein SmpA/OmlA domain-containing protein</fullName>
    </recommendedName>
</protein>
<evidence type="ECO:0000256" key="1">
    <source>
        <dbReference type="SAM" id="SignalP"/>
    </source>
</evidence>
<feature type="chain" id="PRO_5039058360" description="Lipoprotein SmpA/OmlA domain-containing protein" evidence="1">
    <location>
        <begin position="22"/>
        <end position="107"/>
    </location>
</feature>
<dbReference type="Proteomes" id="UP000247459">
    <property type="component" value="Unassembled WGS sequence"/>
</dbReference>
<proteinExistence type="predicted"/>
<accession>A0A2W0C764</accession>
<gene>
    <name evidence="2" type="ORF">PIL02S_05599</name>
</gene>
<evidence type="ECO:0000313" key="2">
    <source>
        <dbReference type="EMBL" id="PYY26209.1"/>
    </source>
</evidence>
<dbReference type="OrthoDB" id="2623622at2"/>
<feature type="signal peptide" evidence="1">
    <location>
        <begin position="1"/>
        <end position="21"/>
    </location>
</feature>
<keyword evidence="1" id="KW-0732">Signal</keyword>
<comment type="caution">
    <text evidence="2">The sequence shown here is derived from an EMBL/GenBank/DDBJ whole genome shotgun (WGS) entry which is preliminary data.</text>
</comment>
<dbReference type="AlphaFoldDB" id="A0A2W0C764"/>
<dbReference type="EMBL" id="PRLG01000029">
    <property type="protein sequence ID" value="PYY26209.1"/>
    <property type="molecule type" value="Genomic_DNA"/>
</dbReference>
<name>A0A2W0C764_9BACL</name>
<organism evidence="2 3">
    <name type="scientific">Paenibacillus illinoisensis</name>
    <dbReference type="NCBI Taxonomy" id="59845"/>
    <lineage>
        <taxon>Bacteria</taxon>
        <taxon>Bacillati</taxon>
        <taxon>Bacillota</taxon>
        <taxon>Bacilli</taxon>
        <taxon>Bacillales</taxon>
        <taxon>Paenibacillaceae</taxon>
        <taxon>Paenibacillus</taxon>
    </lineage>
</organism>
<evidence type="ECO:0000313" key="3">
    <source>
        <dbReference type="Proteomes" id="UP000247459"/>
    </source>
</evidence>